<organism evidence="1 2">
    <name type="scientific">Oikopleura dioica</name>
    <name type="common">Tunicate</name>
    <dbReference type="NCBI Taxonomy" id="34765"/>
    <lineage>
        <taxon>Eukaryota</taxon>
        <taxon>Metazoa</taxon>
        <taxon>Chordata</taxon>
        <taxon>Tunicata</taxon>
        <taxon>Appendicularia</taxon>
        <taxon>Copelata</taxon>
        <taxon>Oikopleuridae</taxon>
        <taxon>Oikopleura</taxon>
    </lineage>
</organism>
<dbReference type="Proteomes" id="UP001158576">
    <property type="component" value="Chromosome XSR"/>
</dbReference>
<sequence>MTDRKKHARLIIVNPGGKKENAYKDPENDENYARTLNKIGQLLKLEAEDDDKGYHYIITQSKFSEAKDEMEKIYKSIKEECNNEDDLTLIAVVLKDGFYSRDGDAIQFDEGPRLIEAFFRPIYQDPDRINLRRIRLCVMSFHSRIFSQADEKLRRSVEDEENPRNHIFSKAWDNGLCYEHLVSGKLNTMKIFYCRREETFSFDEERIEIFADFIKQMSSSKNERSIEKILLKDFFSLTHSLVDDVFVLKPKPLDGKPLFASMVVEVDNDLDEDPSVTTITKDEENFSAAINHFFKDPEIMTIRKENILKPCKNWKKRFNAVMEQDAKNYFQRIKNKMIEKNPSAVIIYLDSHGYFDEGGKYMKLSKISDRKNEEDKVCIETLLKILDEDDDDEKTETLRSIPKIVINDCCYVKEGRKNPRTQDILIPEIHDPQRKAAGGARKCPNPTNNESTPKDKMLKQKMNTIIFHPSTEQDFAYGCSMLNAIISCWNENFKSTTVDIMDLAFR</sequence>
<keyword evidence="2" id="KW-1185">Reference proteome</keyword>
<dbReference type="Gene3D" id="3.40.50.1460">
    <property type="match status" value="1"/>
</dbReference>
<protein>
    <submittedName>
        <fullName evidence="1">Oidioi.mRNA.OKI2018_I69.XSR.g16904.t1.cds</fullName>
    </submittedName>
</protein>
<name>A0ABN7SMQ4_OIKDI</name>
<accession>A0ABN7SMQ4</accession>
<gene>
    <name evidence="1" type="ORF">OKIOD_LOCUS8462</name>
</gene>
<evidence type="ECO:0000313" key="2">
    <source>
        <dbReference type="Proteomes" id="UP001158576"/>
    </source>
</evidence>
<evidence type="ECO:0000313" key="1">
    <source>
        <dbReference type="EMBL" id="CAG5100230.1"/>
    </source>
</evidence>
<proteinExistence type="predicted"/>
<reference evidence="1 2" key="1">
    <citation type="submission" date="2021-04" db="EMBL/GenBank/DDBJ databases">
        <authorList>
            <person name="Bliznina A."/>
        </authorList>
    </citation>
    <scope>NUCLEOTIDE SEQUENCE [LARGE SCALE GENOMIC DNA]</scope>
</reference>
<dbReference type="EMBL" id="OU015569">
    <property type="protein sequence ID" value="CAG5100230.1"/>
    <property type="molecule type" value="Genomic_DNA"/>
</dbReference>